<protein>
    <submittedName>
        <fullName evidence="1">Uncharacterized protein</fullName>
    </submittedName>
</protein>
<reference evidence="1 2" key="1">
    <citation type="submission" date="2020-04" db="EMBL/GenBank/DDBJ databases">
        <title>Perkinsus olseni comparative genomics.</title>
        <authorList>
            <person name="Bogema D.R."/>
        </authorList>
    </citation>
    <scope>NUCLEOTIDE SEQUENCE [LARGE SCALE GENOMIC DNA]</scope>
    <source>
        <strain evidence="1">00978-12</strain>
    </source>
</reference>
<accession>A0A7J6NHJ6</accession>
<dbReference type="AlphaFoldDB" id="A0A7J6NHJ6"/>
<organism evidence="1 2">
    <name type="scientific">Perkinsus olseni</name>
    <name type="common">Perkinsus atlanticus</name>
    <dbReference type="NCBI Taxonomy" id="32597"/>
    <lineage>
        <taxon>Eukaryota</taxon>
        <taxon>Sar</taxon>
        <taxon>Alveolata</taxon>
        <taxon>Perkinsozoa</taxon>
        <taxon>Perkinsea</taxon>
        <taxon>Perkinsida</taxon>
        <taxon>Perkinsidae</taxon>
        <taxon>Perkinsus</taxon>
    </lineage>
</organism>
<evidence type="ECO:0000313" key="1">
    <source>
        <dbReference type="EMBL" id="KAF4683234.1"/>
    </source>
</evidence>
<dbReference type="Proteomes" id="UP000541610">
    <property type="component" value="Unassembled WGS sequence"/>
</dbReference>
<dbReference type="EMBL" id="JABANP010000380">
    <property type="protein sequence ID" value="KAF4683234.1"/>
    <property type="molecule type" value="Genomic_DNA"/>
</dbReference>
<sequence>MADRKTSRSNTEGRRRCESAVEVFQLLAKPLLAAEQQATTSGSTRPRRPDFPLLVWLPETLILGLDLPEGSPEEEKNTPLLHQTAVWLFTDRTGRLRATRRFTDKEVLARFTNASVKSDTPCCLQLRDLVPGKTVRTWLSPVELASELNRKDGGLRVMQKSPSILPGGRSSAATLHVTYITGSSSSAHFGRIRAEWRHDGAETVVSKCLEEVEASVRALADWLMQVRGLRVTQMTLSFARRSSTSSSR</sequence>
<evidence type="ECO:0000313" key="2">
    <source>
        <dbReference type="Proteomes" id="UP000541610"/>
    </source>
</evidence>
<comment type="caution">
    <text evidence="1">The sequence shown here is derived from an EMBL/GenBank/DDBJ whole genome shotgun (WGS) entry which is preliminary data.</text>
</comment>
<proteinExistence type="predicted"/>
<name>A0A7J6NHJ6_PEROL</name>
<gene>
    <name evidence="1" type="ORF">FOZ60_009465</name>
</gene>